<evidence type="ECO:0000313" key="2">
    <source>
        <dbReference type="Proteomes" id="UP000095767"/>
    </source>
</evidence>
<sequence>LSSAVDGSSFVLHVMALGRRDSTLSLPLSHSIFGRSVTLEYFVMMSRRLPNYYSRSSTKRSYGSPLEQLT</sequence>
<dbReference type="EMBL" id="LWDX02039579">
    <property type="protein sequence ID" value="OEL24504.1"/>
    <property type="molecule type" value="Genomic_DNA"/>
</dbReference>
<feature type="non-terminal residue" evidence="1">
    <location>
        <position position="1"/>
    </location>
</feature>
<gene>
    <name evidence="1" type="ORF">BAE44_0014477</name>
</gene>
<evidence type="ECO:0000313" key="1">
    <source>
        <dbReference type="EMBL" id="OEL24504.1"/>
    </source>
</evidence>
<name>A0A1E5VHH7_9POAL</name>
<keyword evidence="2" id="KW-1185">Reference proteome</keyword>
<dbReference type="AlphaFoldDB" id="A0A1E5VHH7"/>
<comment type="caution">
    <text evidence="1">The sequence shown here is derived from an EMBL/GenBank/DDBJ whole genome shotgun (WGS) entry which is preliminary data.</text>
</comment>
<protein>
    <submittedName>
        <fullName evidence="1">Uncharacterized protein</fullName>
    </submittedName>
</protein>
<reference evidence="1 2" key="1">
    <citation type="submission" date="2016-09" db="EMBL/GenBank/DDBJ databases">
        <title>The draft genome of Dichanthelium oligosanthes: A C3 panicoid grass species.</title>
        <authorList>
            <person name="Studer A.J."/>
            <person name="Schnable J.C."/>
            <person name="Brutnell T.P."/>
        </authorList>
    </citation>
    <scope>NUCLEOTIDE SEQUENCE [LARGE SCALE GENOMIC DNA]</scope>
    <source>
        <strain evidence="2">cv. Kellogg 1175</strain>
        <tissue evidence="1">Leaf</tissue>
    </source>
</reference>
<accession>A0A1E5VHH7</accession>
<proteinExistence type="predicted"/>
<dbReference type="Proteomes" id="UP000095767">
    <property type="component" value="Unassembled WGS sequence"/>
</dbReference>
<organism evidence="1 2">
    <name type="scientific">Dichanthelium oligosanthes</name>
    <dbReference type="NCBI Taxonomy" id="888268"/>
    <lineage>
        <taxon>Eukaryota</taxon>
        <taxon>Viridiplantae</taxon>
        <taxon>Streptophyta</taxon>
        <taxon>Embryophyta</taxon>
        <taxon>Tracheophyta</taxon>
        <taxon>Spermatophyta</taxon>
        <taxon>Magnoliopsida</taxon>
        <taxon>Liliopsida</taxon>
        <taxon>Poales</taxon>
        <taxon>Poaceae</taxon>
        <taxon>PACMAD clade</taxon>
        <taxon>Panicoideae</taxon>
        <taxon>Panicodae</taxon>
        <taxon>Paniceae</taxon>
        <taxon>Dichantheliinae</taxon>
        <taxon>Dichanthelium</taxon>
    </lineage>
</organism>